<organism evidence="2">
    <name type="scientific">marine metagenome</name>
    <dbReference type="NCBI Taxonomy" id="408172"/>
    <lineage>
        <taxon>unclassified sequences</taxon>
        <taxon>metagenomes</taxon>
        <taxon>ecological metagenomes</taxon>
    </lineage>
</organism>
<dbReference type="SUPFAM" id="SSF51905">
    <property type="entry name" value="FAD/NAD(P)-binding domain"/>
    <property type="match status" value="1"/>
</dbReference>
<evidence type="ECO:0000313" key="2">
    <source>
        <dbReference type="EMBL" id="SVB23353.1"/>
    </source>
</evidence>
<dbReference type="PANTHER" id="PTHR13847">
    <property type="entry name" value="SARCOSINE DEHYDROGENASE-RELATED"/>
    <property type="match status" value="1"/>
</dbReference>
<proteinExistence type="predicted"/>
<dbReference type="InterPro" id="IPR036188">
    <property type="entry name" value="FAD/NAD-bd_sf"/>
</dbReference>
<dbReference type="Gene3D" id="3.30.9.10">
    <property type="entry name" value="D-Amino Acid Oxidase, subunit A, domain 2"/>
    <property type="match status" value="1"/>
</dbReference>
<protein>
    <recommendedName>
        <fullName evidence="1">FAD dependent oxidoreductase domain-containing protein</fullName>
    </recommendedName>
</protein>
<accession>A0A382CDJ0</accession>
<feature type="domain" description="FAD dependent oxidoreductase" evidence="1">
    <location>
        <begin position="192"/>
        <end position="397"/>
    </location>
</feature>
<dbReference type="GO" id="GO:0005737">
    <property type="term" value="C:cytoplasm"/>
    <property type="evidence" value="ECO:0007669"/>
    <property type="project" value="TreeGrafter"/>
</dbReference>
<sequence>MELFREHHVPAPSAAFWKAYDGPNELNLVANQLLVGLFCAGVQFENANAEAGRHAHAIDWLSHLQQHVQRLERLLDAKTSAVIPSTVQGPDSNPGVMGRLRVALRLLMGLRAHDLRAARSYTQLMWSEHSVLRRLLLLAGWSLRQMFDVIPRGLMSVSFADQVKSTPIWLDEQNPHADVPWRDGGKLPERVDTLVIGAGFTGASCAYHWSKLSKVDSLAVLDMGDPATGASGRNEGVVVMGRYAAMVRDTVRPYLDSVRKDLSADDRSQLATQFATVYARAAYRNADLVEATVKKEAFDCDYARNGWIQAREAEDQEALAASVEFGQRVGAADWTALPPDQVLKLGGMSVDDPAGFSQASATFHPARWVWCQLQQALRCEQVGLYTRTKVTRVESDDEGYLVI</sequence>
<dbReference type="Gene3D" id="3.50.50.60">
    <property type="entry name" value="FAD/NAD(P)-binding domain"/>
    <property type="match status" value="1"/>
</dbReference>
<name>A0A382CDJ0_9ZZZZ</name>
<dbReference type="InterPro" id="IPR006076">
    <property type="entry name" value="FAD-dep_OxRdtase"/>
</dbReference>
<reference evidence="2" key="1">
    <citation type="submission" date="2018-05" db="EMBL/GenBank/DDBJ databases">
        <authorList>
            <person name="Lanie J.A."/>
            <person name="Ng W.-L."/>
            <person name="Kazmierczak K.M."/>
            <person name="Andrzejewski T.M."/>
            <person name="Davidsen T.M."/>
            <person name="Wayne K.J."/>
            <person name="Tettelin H."/>
            <person name="Glass J.I."/>
            <person name="Rusch D."/>
            <person name="Podicherti R."/>
            <person name="Tsui H.-C.T."/>
            <person name="Winkler M.E."/>
        </authorList>
    </citation>
    <scope>NUCLEOTIDE SEQUENCE</scope>
</reference>
<dbReference type="AlphaFoldDB" id="A0A382CDJ0"/>
<feature type="non-terminal residue" evidence="2">
    <location>
        <position position="403"/>
    </location>
</feature>
<gene>
    <name evidence="2" type="ORF">METZ01_LOCUS176207</name>
</gene>
<evidence type="ECO:0000259" key="1">
    <source>
        <dbReference type="Pfam" id="PF01266"/>
    </source>
</evidence>
<dbReference type="Pfam" id="PF01266">
    <property type="entry name" value="DAO"/>
    <property type="match status" value="1"/>
</dbReference>
<dbReference type="EMBL" id="UINC01033687">
    <property type="protein sequence ID" value="SVB23353.1"/>
    <property type="molecule type" value="Genomic_DNA"/>
</dbReference>